<evidence type="ECO:0000313" key="2">
    <source>
        <dbReference type="Proteomes" id="UP000470404"/>
    </source>
</evidence>
<reference evidence="1 2" key="1">
    <citation type="submission" date="2020-01" db="EMBL/GenBank/DDBJ databases">
        <title>Insect and environment-associated Actinomycetes.</title>
        <authorList>
            <person name="Currrie C."/>
            <person name="Chevrette M."/>
            <person name="Carlson C."/>
            <person name="Stubbendieck R."/>
            <person name="Wendt-Pienkowski E."/>
        </authorList>
    </citation>
    <scope>NUCLEOTIDE SEQUENCE [LARGE SCALE GENOMIC DNA]</scope>
    <source>
        <strain evidence="1 2">SID8386</strain>
    </source>
</reference>
<protein>
    <submittedName>
        <fullName evidence="1">Uncharacterized protein</fullName>
    </submittedName>
</protein>
<comment type="caution">
    <text evidence="1">The sequence shown here is derived from an EMBL/GenBank/DDBJ whole genome shotgun (WGS) entry which is preliminary data.</text>
</comment>
<dbReference type="RefSeq" id="WP_143132513.1">
    <property type="nucleotide sequence ID" value="NZ_FOWC01000009.1"/>
</dbReference>
<dbReference type="Proteomes" id="UP000470404">
    <property type="component" value="Unassembled WGS sequence"/>
</dbReference>
<dbReference type="SUPFAM" id="SSF56801">
    <property type="entry name" value="Acetyl-CoA synthetase-like"/>
    <property type="match status" value="1"/>
</dbReference>
<gene>
    <name evidence="1" type="ORF">G3I59_32665</name>
</gene>
<keyword evidence="2" id="KW-1185">Reference proteome</keyword>
<sequence length="59" mass="6488">MEALVVGVELDDGGDWMSFFVTLTDGARPDEALRQRILAAIRRAAGETTVTRRRAGRRG</sequence>
<accession>A0ABX0C1Z8</accession>
<evidence type="ECO:0000313" key="1">
    <source>
        <dbReference type="EMBL" id="NEC60213.1"/>
    </source>
</evidence>
<dbReference type="EMBL" id="JAAGNC010000170">
    <property type="protein sequence ID" value="NEC60213.1"/>
    <property type="molecule type" value="Genomic_DNA"/>
</dbReference>
<proteinExistence type="predicted"/>
<name>A0ABX0C1Z8_9PSEU</name>
<organism evidence="1 2">
    <name type="scientific">Amycolatopsis rubida</name>
    <dbReference type="NCBI Taxonomy" id="112413"/>
    <lineage>
        <taxon>Bacteria</taxon>
        <taxon>Bacillati</taxon>
        <taxon>Actinomycetota</taxon>
        <taxon>Actinomycetes</taxon>
        <taxon>Pseudonocardiales</taxon>
        <taxon>Pseudonocardiaceae</taxon>
        <taxon>Amycolatopsis</taxon>
    </lineage>
</organism>